<feature type="domain" description="Gamma tubulin complex component protein N-terminal" evidence="7">
    <location>
        <begin position="121"/>
        <end position="382"/>
    </location>
</feature>
<organism evidence="8 9">
    <name type="scientific">Trichomonas vaginalis (strain ATCC PRA-98 / G3)</name>
    <dbReference type="NCBI Taxonomy" id="412133"/>
    <lineage>
        <taxon>Eukaryota</taxon>
        <taxon>Metamonada</taxon>
        <taxon>Parabasalia</taxon>
        <taxon>Trichomonadida</taxon>
        <taxon>Trichomonadidae</taxon>
        <taxon>Trichomonas</taxon>
    </lineage>
</organism>
<keyword evidence="5" id="KW-0206">Cytoskeleton</keyword>
<dbReference type="Proteomes" id="UP000001542">
    <property type="component" value="Unassembled WGS sequence"/>
</dbReference>
<dbReference type="OrthoDB" id="5860513at2759"/>
<keyword evidence="3" id="KW-0963">Cytoplasm</keyword>
<dbReference type="eggNOG" id="KOG2000">
    <property type="taxonomic scope" value="Eukaryota"/>
</dbReference>
<evidence type="ECO:0000256" key="1">
    <source>
        <dbReference type="ARBA" id="ARBA00004245"/>
    </source>
</evidence>
<evidence type="ECO:0000313" key="9">
    <source>
        <dbReference type="Proteomes" id="UP000001542"/>
    </source>
</evidence>
<evidence type="ECO:0000259" key="7">
    <source>
        <dbReference type="Pfam" id="PF17681"/>
    </source>
</evidence>
<reference evidence="8" key="2">
    <citation type="journal article" date="2007" name="Science">
        <title>Draft genome sequence of the sexually transmitted pathogen Trichomonas vaginalis.</title>
        <authorList>
            <person name="Carlton J.M."/>
            <person name="Hirt R.P."/>
            <person name="Silva J.C."/>
            <person name="Delcher A.L."/>
            <person name="Schatz M."/>
            <person name="Zhao Q."/>
            <person name="Wortman J.R."/>
            <person name="Bidwell S.L."/>
            <person name="Alsmark U.C.M."/>
            <person name="Besteiro S."/>
            <person name="Sicheritz-Ponten T."/>
            <person name="Noel C.J."/>
            <person name="Dacks J.B."/>
            <person name="Foster P.G."/>
            <person name="Simillion C."/>
            <person name="Van de Peer Y."/>
            <person name="Miranda-Saavedra D."/>
            <person name="Barton G.J."/>
            <person name="Westrop G.D."/>
            <person name="Mueller S."/>
            <person name="Dessi D."/>
            <person name="Fiori P.L."/>
            <person name="Ren Q."/>
            <person name="Paulsen I."/>
            <person name="Zhang H."/>
            <person name="Bastida-Corcuera F.D."/>
            <person name="Simoes-Barbosa A."/>
            <person name="Brown M.T."/>
            <person name="Hayes R.D."/>
            <person name="Mukherjee M."/>
            <person name="Okumura C.Y."/>
            <person name="Schneider R."/>
            <person name="Smith A.J."/>
            <person name="Vanacova S."/>
            <person name="Villalvazo M."/>
            <person name="Haas B.J."/>
            <person name="Pertea M."/>
            <person name="Feldblyum T.V."/>
            <person name="Utterback T.R."/>
            <person name="Shu C.L."/>
            <person name="Osoegawa K."/>
            <person name="de Jong P.J."/>
            <person name="Hrdy I."/>
            <person name="Horvathova L."/>
            <person name="Zubacova Z."/>
            <person name="Dolezal P."/>
            <person name="Malik S.B."/>
            <person name="Logsdon J.M. Jr."/>
            <person name="Henze K."/>
            <person name="Gupta A."/>
            <person name="Wang C.C."/>
            <person name="Dunne R.L."/>
            <person name="Upcroft J.A."/>
            <person name="Upcroft P."/>
            <person name="White O."/>
            <person name="Salzberg S.L."/>
            <person name="Tang P."/>
            <person name="Chiu C.-H."/>
            <person name="Lee Y.-S."/>
            <person name="Embley T.M."/>
            <person name="Coombs G.H."/>
            <person name="Mottram J.C."/>
            <person name="Tachezy J."/>
            <person name="Fraser-Liggett C.M."/>
            <person name="Johnson P.J."/>
        </authorList>
    </citation>
    <scope>NUCLEOTIDE SEQUENCE [LARGE SCALE GENOMIC DNA]</scope>
    <source>
        <strain evidence="8">G3</strain>
    </source>
</reference>
<dbReference type="GO" id="GO:0007020">
    <property type="term" value="P:microtubule nucleation"/>
    <property type="evidence" value="ECO:0000318"/>
    <property type="project" value="GO_Central"/>
</dbReference>
<sequence>MNDNFAASQQIGKLVNHFSPNNEKLLADSIDIMRNYTNIPTIFQKTAYQTKWIKKLNETGKIQDITKLQRAISKISKSSKHPEILFAFFDNIITEKADGVPKLIYSELEPTYKTETNEIPRDFLFVLQGFDSDTFKWNHKADKFIYTLQVPQNFVYITKKVSEIGCILRFLRTFEQKMSSLIFQNAYNYVKELITMHCSNVVSLNSKIEKLSTIEFLKFLKNPLIDKLRAAAIICNTTFGLKGGYYYNKLHSLCNHGDLEIKTVAQEMTNLSFKMIEEMVREWISRGEIIDQYEEFFIKKNPDVHVCSEWWERQYSLITAEAPLCFNSTQVQQIFDTGKILNFLRRWYHLVDLNVDESLKLNEYIDKCSEKAEKIIIDIMHEKKLNQNLHHIYSYLLLGRGDFANSFMAIDDDAKHIQLNRIAYEVARQPIEGFDFIIRDQSWAFSYYVNPPLSLLLNSKVMSVYKSVSSRLLHLKRTEYKLLRCREEFKNEKEYCTTVFQMIHFINFISDFFHQEVIQKSFDKLEKSLSKAKKISEMMGYIEKHCAEIARGCWVSNSGKNCSTALNKVLVSIEAVTDTDKTLEQCVSEFSNAIIDFKAQALQSKTGASELVRPLSRIFSNFLIE</sequence>
<dbReference type="GO" id="GO:0000922">
    <property type="term" value="C:spindle pole"/>
    <property type="evidence" value="ECO:0007669"/>
    <property type="project" value="InterPro"/>
</dbReference>
<dbReference type="InterPro" id="IPR041470">
    <property type="entry name" value="GCP_N"/>
</dbReference>
<dbReference type="InterPro" id="IPR042241">
    <property type="entry name" value="GCP_C_sf"/>
</dbReference>
<comment type="similarity">
    <text evidence="2">Belongs to the TUBGCP family.</text>
</comment>
<gene>
    <name evidence="8" type="ORF">TVAG_131250</name>
</gene>
<reference evidence="8" key="1">
    <citation type="submission" date="2006-10" db="EMBL/GenBank/DDBJ databases">
        <authorList>
            <person name="Amadeo P."/>
            <person name="Zhao Q."/>
            <person name="Wortman J."/>
            <person name="Fraser-Liggett C."/>
            <person name="Carlton J."/>
        </authorList>
    </citation>
    <scope>NUCLEOTIDE SEQUENCE</scope>
    <source>
        <strain evidence="8">G3</strain>
    </source>
</reference>
<accession>A2EPP8</accession>
<dbReference type="STRING" id="5722.A2EPP8"/>
<evidence type="ECO:0000256" key="4">
    <source>
        <dbReference type="ARBA" id="ARBA00022701"/>
    </source>
</evidence>
<dbReference type="GO" id="GO:0005874">
    <property type="term" value="C:microtubule"/>
    <property type="evidence" value="ECO:0007669"/>
    <property type="project" value="UniProtKB-KW"/>
</dbReference>
<dbReference type="PANTHER" id="PTHR19302:SF13">
    <property type="entry name" value="GAMMA-TUBULIN COMPLEX COMPONENT 2"/>
    <property type="match status" value="1"/>
</dbReference>
<evidence type="ECO:0000256" key="5">
    <source>
        <dbReference type="ARBA" id="ARBA00023212"/>
    </source>
</evidence>
<dbReference type="InterPro" id="IPR040457">
    <property type="entry name" value="GCP_C"/>
</dbReference>
<name>A2EPP8_TRIV3</name>
<evidence type="ECO:0000313" key="8">
    <source>
        <dbReference type="EMBL" id="EAY05391.1"/>
    </source>
</evidence>
<dbReference type="PANTHER" id="PTHR19302">
    <property type="entry name" value="GAMMA TUBULIN COMPLEX PROTEIN"/>
    <property type="match status" value="1"/>
</dbReference>
<comment type="subcellular location">
    <subcellularLocation>
        <location evidence="1">Cytoplasm</location>
        <location evidence="1">Cytoskeleton</location>
    </subcellularLocation>
</comment>
<dbReference type="Gene3D" id="1.20.120.1900">
    <property type="entry name" value="Gamma-tubulin complex, C-terminal domain"/>
    <property type="match status" value="1"/>
</dbReference>
<keyword evidence="4" id="KW-0493">Microtubule</keyword>
<dbReference type="FunFam" id="1.20.120.1900:FF:000049">
    <property type="entry name" value="Spindle pole body component"/>
    <property type="match status" value="1"/>
</dbReference>
<dbReference type="GO" id="GO:0051225">
    <property type="term" value="P:spindle assembly"/>
    <property type="evidence" value="ECO:0000318"/>
    <property type="project" value="GO_Central"/>
</dbReference>
<dbReference type="InParanoid" id="A2EPP8"/>
<dbReference type="GO" id="GO:0000930">
    <property type="term" value="C:gamma-tubulin complex"/>
    <property type="evidence" value="ECO:0000318"/>
    <property type="project" value="GO_Central"/>
</dbReference>
<dbReference type="EMBL" id="DS113450">
    <property type="protein sequence ID" value="EAY05391.1"/>
    <property type="molecule type" value="Genomic_DNA"/>
</dbReference>
<dbReference type="AlphaFoldDB" id="A2EPP8"/>
<dbReference type="GO" id="GO:0000278">
    <property type="term" value="P:mitotic cell cycle"/>
    <property type="evidence" value="ECO:0000318"/>
    <property type="project" value="GO_Central"/>
</dbReference>
<dbReference type="VEuPathDB" id="TrichDB:TVAGG3_0603500"/>
<dbReference type="SMR" id="A2EPP8"/>
<feature type="domain" description="Gamma tubulin complex component C-terminal" evidence="6">
    <location>
        <begin position="444"/>
        <end position="599"/>
    </location>
</feature>
<dbReference type="KEGG" id="tva:4763257"/>
<dbReference type="GO" id="GO:0043015">
    <property type="term" value="F:gamma-tubulin binding"/>
    <property type="evidence" value="ECO:0000318"/>
    <property type="project" value="GO_Central"/>
</dbReference>
<dbReference type="InterPro" id="IPR007259">
    <property type="entry name" value="GCP"/>
</dbReference>
<evidence type="ECO:0000256" key="3">
    <source>
        <dbReference type="ARBA" id="ARBA00022490"/>
    </source>
</evidence>
<dbReference type="Pfam" id="PF04130">
    <property type="entry name" value="GCP_C_terminal"/>
    <property type="match status" value="1"/>
</dbReference>
<dbReference type="OMA" id="IDIMHEK"/>
<evidence type="ECO:0000256" key="2">
    <source>
        <dbReference type="ARBA" id="ARBA00010337"/>
    </source>
</evidence>
<dbReference type="Pfam" id="PF17681">
    <property type="entry name" value="GCP_N_terminal"/>
    <property type="match status" value="1"/>
</dbReference>
<dbReference type="RefSeq" id="XP_001317614.1">
    <property type="nucleotide sequence ID" value="XM_001317579.1"/>
</dbReference>
<proteinExistence type="inferred from homology"/>
<dbReference type="GO" id="GO:0051321">
    <property type="term" value="P:meiotic cell cycle"/>
    <property type="evidence" value="ECO:0000318"/>
    <property type="project" value="GO_Central"/>
</dbReference>
<keyword evidence="9" id="KW-1185">Reference proteome</keyword>
<dbReference type="GO" id="GO:0031122">
    <property type="term" value="P:cytoplasmic microtubule organization"/>
    <property type="evidence" value="ECO:0000318"/>
    <property type="project" value="GO_Central"/>
</dbReference>
<dbReference type="VEuPathDB" id="TrichDB:TVAG_131250"/>
<protein>
    <submittedName>
        <fullName evidence="8">Spc97 / Spc98 family protein</fullName>
    </submittedName>
</protein>
<evidence type="ECO:0000259" key="6">
    <source>
        <dbReference type="Pfam" id="PF04130"/>
    </source>
</evidence>